<dbReference type="GO" id="GO:0004190">
    <property type="term" value="F:aspartic-type endopeptidase activity"/>
    <property type="evidence" value="ECO:0007669"/>
    <property type="project" value="UniProtKB-KW"/>
</dbReference>
<comment type="similarity">
    <text evidence="2 11">Belongs to the peptidase A1 family.</text>
</comment>
<keyword evidence="4 11" id="KW-0645">Protease</keyword>
<reference evidence="15 16" key="1">
    <citation type="submission" date="2019-11" db="EMBL/GenBank/DDBJ databases">
        <title>Venturia inaequalis Genome Resource.</title>
        <authorList>
            <person name="Lichtner F.J."/>
        </authorList>
    </citation>
    <scope>NUCLEOTIDE SEQUENCE [LARGE SCALE GENOMIC DNA]</scope>
    <source>
        <strain evidence="15">Bline_iso_100314</strain>
    </source>
</reference>
<dbReference type="PANTHER" id="PTHR47966">
    <property type="entry name" value="BETA-SITE APP-CLEAVING ENZYME, ISOFORM A-RELATED"/>
    <property type="match status" value="1"/>
</dbReference>
<dbReference type="SUPFAM" id="SSF103473">
    <property type="entry name" value="MFS general substrate transporter"/>
    <property type="match status" value="1"/>
</dbReference>
<comment type="subcellular location">
    <subcellularLocation>
        <location evidence="1">Secreted</location>
    </subcellularLocation>
</comment>
<organism evidence="15 16">
    <name type="scientific">Venturia inaequalis</name>
    <name type="common">Apple scab fungus</name>
    <dbReference type="NCBI Taxonomy" id="5025"/>
    <lineage>
        <taxon>Eukaryota</taxon>
        <taxon>Fungi</taxon>
        <taxon>Dikarya</taxon>
        <taxon>Ascomycota</taxon>
        <taxon>Pezizomycotina</taxon>
        <taxon>Dothideomycetes</taxon>
        <taxon>Pleosporomycetidae</taxon>
        <taxon>Venturiales</taxon>
        <taxon>Venturiaceae</taxon>
        <taxon>Venturia</taxon>
    </lineage>
</organism>
<feature type="domain" description="Peptidase A1" evidence="14">
    <location>
        <begin position="92"/>
        <end position="403"/>
    </location>
</feature>
<dbReference type="PROSITE" id="PS51767">
    <property type="entry name" value="PEPTIDASE_A1"/>
    <property type="match status" value="1"/>
</dbReference>
<evidence type="ECO:0000313" key="16">
    <source>
        <dbReference type="Proteomes" id="UP000433883"/>
    </source>
</evidence>
<keyword evidence="7 11" id="KW-0378">Hydrolase</keyword>
<evidence type="ECO:0000256" key="2">
    <source>
        <dbReference type="ARBA" id="ARBA00007447"/>
    </source>
</evidence>
<feature type="signal peptide" evidence="13">
    <location>
        <begin position="1"/>
        <end position="20"/>
    </location>
</feature>
<evidence type="ECO:0000256" key="3">
    <source>
        <dbReference type="ARBA" id="ARBA00022525"/>
    </source>
</evidence>
<evidence type="ECO:0000256" key="1">
    <source>
        <dbReference type="ARBA" id="ARBA00004613"/>
    </source>
</evidence>
<dbReference type="PROSITE" id="PS00141">
    <property type="entry name" value="ASP_PROTEASE"/>
    <property type="match status" value="2"/>
</dbReference>
<evidence type="ECO:0000259" key="14">
    <source>
        <dbReference type="PROSITE" id="PS51767"/>
    </source>
</evidence>
<keyword evidence="6 11" id="KW-0064">Aspartyl protease</keyword>
<dbReference type="GO" id="GO:0005576">
    <property type="term" value="C:extracellular region"/>
    <property type="evidence" value="ECO:0007669"/>
    <property type="project" value="UniProtKB-SubCell"/>
</dbReference>
<dbReference type="PRINTS" id="PR00792">
    <property type="entry name" value="PEPSIN"/>
</dbReference>
<keyword evidence="5 13" id="KW-0732">Signal</keyword>
<dbReference type="EMBL" id="WNWQ01000045">
    <property type="protein sequence ID" value="KAE9982349.1"/>
    <property type="molecule type" value="Genomic_DNA"/>
</dbReference>
<sequence length="570" mass="60875">MHSVRAVILIVSLLAADTIAAPHIQKRSFVHHVKRSINRRDPAVGPNAMLKAYAKYGFSAVSRQSNSTAPPAAAGAGGGTVAALPEPNAAEYLSPVTIGGQTVTLDFDTGSSDLWVFSSALSKQTIGQHSAFDPTQSKSFQAMQGATWSISYGDGSGAAGTVGMDVVNIGGATATRQAIELATAVSQSFAKDTNNDGLVGLAFSQLNTIKPTKQNTFFDSVMPQLAMPVFSVDLRNDSTGTYQFGAIDMNKAQGPLTTIPVNSASGFWQVDSPTVTIGNQKIANQGGSPAIADTGTSLLLVDPQVANAYYAKVQGATNNAQVGGFTYPCNAQLPDFGVAMGPSYTAMVPGNAITFAQVDANTCFGGVQSNGGANLQIYGDVMFRTHLAKRGTSWLSDSSCDDAGERALAKKIDLHVFPMLCIVFGQSMLDRMNISAAYIAGANTDIDLAEGYQNQITRLRCRVSFFYMAALITSAFGTIFAYLLSSIRVRDGIYREGWRWIFIVEGIMTVAAGFAAIFFLGDFPENSKWLSDRQRHVALARVQTEKAVRNFEHSGSMKVLRMLCDWKLEI</sequence>
<evidence type="ECO:0000256" key="4">
    <source>
        <dbReference type="ARBA" id="ARBA00022670"/>
    </source>
</evidence>
<feature type="chain" id="PRO_5034929964" description="Peptidase A1 domain-containing protein" evidence="13">
    <location>
        <begin position="21"/>
        <end position="570"/>
    </location>
</feature>
<dbReference type="SUPFAM" id="SSF50630">
    <property type="entry name" value="Acid proteases"/>
    <property type="match status" value="1"/>
</dbReference>
<evidence type="ECO:0000256" key="8">
    <source>
        <dbReference type="ARBA" id="ARBA00023145"/>
    </source>
</evidence>
<protein>
    <recommendedName>
        <fullName evidence="14">Peptidase A1 domain-containing protein</fullName>
    </recommendedName>
</protein>
<proteinExistence type="inferred from homology"/>
<keyword evidence="12" id="KW-0812">Transmembrane</keyword>
<dbReference type="InterPro" id="IPR001969">
    <property type="entry name" value="Aspartic_peptidase_AS"/>
</dbReference>
<evidence type="ECO:0000256" key="7">
    <source>
        <dbReference type="ARBA" id="ARBA00022801"/>
    </source>
</evidence>
<dbReference type="PANTHER" id="PTHR47966:SF23">
    <property type="entry name" value="ASPARTIC ENDOPEPTIDASE, PUTATIVE (AFU_ORTHOLOGUE AFUA_2G15950)-RELATED"/>
    <property type="match status" value="1"/>
</dbReference>
<evidence type="ECO:0000256" key="11">
    <source>
        <dbReference type="RuleBase" id="RU000454"/>
    </source>
</evidence>
<keyword evidence="9" id="KW-0325">Glycoprotein</keyword>
<dbReference type="InterPro" id="IPR001461">
    <property type="entry name" value="Aspartic_peptidase_A1"/>
</dbReference>
<gene>
    <name evidence="15" type="ORF">BLS_006192</name>
</gene>
<keyword evidence="12" id="KW-0472">Membrane</keyword>
<dbReference type="FunFam" id="2.40.70.10:FF:000026">
    <property type="entry name" value="Endothiapepsin"/>
    <property type="match status" value="1"/>
</dbReference>
<dbReference type="Gene3D" id="2.40.70.10">
    <property type="entry name" value="Acid Proteases"/>
    <property type="match status" value="2"/>
</dbReference>
<evidence type="ECO:0000313" key="15">
    <source>
        <dbReference type="EMBL" id="KAE9982349.1"/>
    </source>
</evidence>
<feature type="transmembrane region" description="Helical" evidence="12">
    <location>
        <begin position="497"/>
        <end position="520"/>
    </location>
</feature>
<feature type="active site" evidence="10">
    <location>
        <position position="293"/>
    </location>
</feature>
<dbReference type="Pfam" id="PF00026">
    <property type="entry name" value="Asp"/>
    <property type="match status" value="1"/>
</dbReference>
<dbReference type="Gene3D" id="1.20.1250.20">
    <property type="entry name" value="MFS general substrate transporter like domains"/>
    <property type="match status" value="1"/>
</dbReference>
<comment type="caution">
    <text evidence="15">The sequence shown here is derived from an EMBL/GenBank/DDBJ whole genome shotgun (WGS) entry which is preliminary data.</text>
</comment>
<evidence type="ECO:0000256" key="13">
    <source>
        <dbReference type="SAM" id="SignalP"/>
    </source>
</evidence>
<accession>A0A8H3V4K4</accession>
<dbReference type="AlphaFoldDB" id="A0A8H3V4K4"/>
<dbReference type="GO" id="GO:0006508">
    <property type="term" value="P:proteolysis"/>
    <property type="evidence" value="ECO:0007669"/>
    <property type="project" value="UniProtKB-KW"/>
</dbReference>
<evidence type="ECO:0000256" key="12">
    <source>
        <dbReference type="SAM" id="Phobius"/>
    </source>
</evidence>
<dbReference type="InterPro" id="IPR033121">
    <property type="entry name" value="PEPTIDASE_A1"/>
</dbReference>
<dbReference type="InterPro" id="IPR036259">
    <property type="entry name" value="MFS_trans_sf"/>
</dbReference>
<dbReference type="CDD" id="cd06097">
    <property type="entry name" value="Aspergillopepsin_like"/>
    <property type="match status" value="1"/>
</dbReference>
<feature type="transmembrane region" description="Helical" evidence="12">
    <location>
        <begin position="465"/>
        <end position="485"/>
    </location>
</feature>
<dbReference type="Proteomes" id="UP000433883">
    <property type="component" value="Unassembled WGS sequence"/>
</dbReference>
<evidence type="ECO:0000256" key="10">
    <source>
        <dbReference type="PIRSR" id="PIRSR601461-1"/>
    </source>
</evidence>
<keyword evidence="3" id="KW-0964">Secreted</keyword>
<evidence type="ECO:0000256" key="9">
    <source>
        <dbReference type="ARBA" id="ARBA00023180"/>
    </source>
</evidence>
<evidence type="ECO:0000256" key="6">
    <source>
        <dbReference type="ARBA" id="ARBA00022750"/>
    </source>
</evidence>
<evidence type="ECO:0000256" key="5">
    <source>
        <dbReference type="ARBA" id="ARBA00022729"/>
    </source>
</evidence>
<feature type="active site" evidence="10">
    <location>
        <position position="108"/>
    </location>
</feature>
<keyword evidence="8" id="KW-0865">Zymogen</keyword>
<dbReference type="InterPro" id="IPR034163">
    <property type="entry name" value="Aspergillopepsin-like_cat_dom"/>
</dbReference>
<keyword evidence="12" id="KW-1133">Transmembrane helix</keyword>
<name>A0A8H3V4K4_VENIN</name>
<dbReference type="InterPro" id="IPR021109">
    <property type="entry name" value="Peptidase_aspartic_dom_sf"/>
</dbReference>